<feature type="region of interest" description="Disordered" evidence="1">
    <location>
        <begin position="307"/>
        <end position="410"/>
    </location>
</feature>
<evidence type="ECO:0000256" key="1">
    <source>
        <dbReference type="SAM" id="MobiDB-lite"/>
    </source>
</evidence>
<feature type="region of interest" description="Disordered" evidence="1">
    <location>
        <begin position="489"/>
        <end position="514"/>
    </location>
</feature>
<feature type="region of interest" description="Disordered" evidence="1">
    <location>
        <begin position="832"/>
        <end position="918"/>
    </location>
</feature>
<accession>A0A6A6HF31</accession>
<feature type="compositionally biased region" description="Basic and acidic residues" evidence="1">
    <location>
        <begin position="881"/>
        <end position="894"/>
    </location>
</feature>
<feature type="compositionally biased region" description="Polar residues" evidence="1">
    <location>
        <begin position="331"/>
        <end position="351"/>
    </location>
</feature>
<feature type="compositionally biased region" description="Basic and acidic residues" evidence="1">
    <location>
        <begin position="489"/>
        <end position="510"/>
    </location>
</feature>
<sequence length="918" mass="101458">MSSCTSKPNIHTNQARNAGTEHRIRVACLSVRRFWGCSPSEALPPGYQPSFELGKQFIERISRLSRLEHHLATARRRLLDACHKRLVNIPSPLSSQLKIQRKDLDYVIAQYLAGQYTDKANCSTRRSSPQLSPDIASDDSLFNERFEQPNGTLILTETPLGAIDTRLVSEQKQANSKPTEDLPAILPYRTVPKSSATSFKAPCAPMTRPALESAYFPSGSSLTGDPPKQPPPMSNSESGRGEEAGHHHDPELLLGRTSTSAKASTPYPDPKRPRAYVKKTAVSMTGTPLSQKEQSRFTHSDVVPLKRHKISSSTPPRANVPFRSVEEDVTRGNTKQRPTLSFNHELQQFGSSVPPISLDKNIKSPADGRSNATSKRALPPTPIGGSKGDLKRRKTLSEVSSSSNSSVDVRITRTQSRNRTLEFLSPKESFSTGAKEAKHIPELYCHIADVADPDAIQYPVAVASSKGMYDRVENATDLEELRKRAIAEREARRQQQSGHDRSEPAFEKSKTASSEAPNVPRILLDEMHQAFENKLFYVVGLSRCSARRGDFNGREHDYMDKIHQEFIEGFRKTKESFEEGLIRLGVIERDDGNNGSDAVEVGAVALDSRICVLQEDTHKSDISRMVPNANRREEDFTASSPTIIDLEDYREKESTGDTEYVDDFANFMRAYASERSGQTIKAKITDQAVIDVPTATIHPIKDRIDDYATTETAVVIDREANVRPMYRAEPSVKPSRKYDQDLGTARNSTPAGLQAPTQPVHANDEQDDLQANKVEEILGSYSKARVLRRRTKIHSLKAADIRCIRNIFEADPETMVNETEFKRALRDAALETTKSNSAGTSPSKPAELKTGSKDDFVGKLSSQALSASEKGASLQATDSSKSIKRESVSSDVRRSNGPSSGAMSLVSHLHKRRVAPGS</sequence>
<feature type="compositionally biased region" description="Basic and acidic residues" evidence="1">
    <location>
        <begin position="239"/>
        <end position="251"/>
    </location>
</feature>
<evidence type="ECO:0000313" key="2">
    <source>
        <dbReference type="EMBL" id="KAF2236637.1"/>
    </source>
</evidence>
<gene>
    <name evidence="2" type="ORF">EV356DRAFT_63742</name>
</gene>
<feature type="compositionally biased region" description="Polar residues" evidence="1">
    <location>
        <begin position="745"/>
        <end position="757"/>
    </location>
</feature>
<dbReference type="EMBL" id="ML991784">
    <property type="protein sequence ID" value="KAF2236637.1"/>
    <property type="molecule type" value="Genomic_DNA"/>
</dbReference>
<dbReference type="AlphaFoldDB" id="A0A6A6HF31"/>
<protein>
    <submittedName>
        <fullName evidence="2">Uncharacterized protein</fullName>
    </submittedName>
</protein>
<organism evidence="2 3">
    <name type="scientific">Viridothelium virens</name>
    <name type="common">Speckled blister lichen</name>
    <name type="synonym">Trypethelium virens</name>
    <dbReference type="NCBI Taxonomy" id="1048519"/>
    <lineage>
        <taxon>Eukaryota</taxon>
        <taxon>Fungi</taxon>
        <taxon>Dikarya</taxon>
        <taxon>Ascomycota</taxon>
        <taxon>Pezizomycotina</taxon>
        <taxon>Dothideomycetes</taxon>
        <taxon>Dothideomycetes incertae sedis</taxon>
        <taxon>Trypetheliales</taxon>
        <taxon>Trypetheliaceae</taxon>
        <taxon>Viridothelium</taxon>
    </lineage>
</organism>
<feature type="region of interest" description="Disordered" evidence="1">
    <location>
        <begin position="729"/>
        <end position="763"/>
    </location>
</feature>
<feature type="compositionally biased region" description="Basic residues" evidence="1">
    <location>
        <begin position="908"/>
        <end position="918"/>
    </location>
</feature>
<feature type="compositionally biased region" description="Basic and acidic residues" evidence="1">
    <location>
        <begin position="846"/>
        <end position="857"/>
    </location>
</feature>
<dbReference type="Proteomes" id="UP000800092">
    <property type="component" value="Unassembled WGS sequence"/>
</dbReference>
<keyword evidence="3" id="KW-1185">Reference proteome</keyword>
<feature type="compositionally biased region" description="Low complexity" evidence="1">
    <location>
        <begin position="397"/>
        <end position="409"/>
    </location>
</feature>
<feature type="compositionally biased region" description="Polar residues" evidence="1">
    <location>
        <begin position="832"/>
        <end position="843"/>
    </location>
</feature>
<reference evidence="2" key="1">
    <citation type="journal article" date="2020" name="Stud. Mycol.">
        <title>101 Dothideomycetes genomes: a test case for predicting lifestyles and emergence of pathogens.</title>
        <authorList>
            <person name="Haridas S."/>
            <person name="Albert R."/>
            <person name="Binder M."/>
            <person name="Bloem J."/>
            <person name="Labutti K."/>
            <person name="Salamov A."/>
            <person name="Andreopoulos B."/>
            <person name="Baker S."/>
            <person name="Barry K."/>
            <person name="Bills G."/>
            <person name="Bluhm B."/>
            <person name="Cannon C."/>
            <person name="Castanera R."/>
            <person name="Culley D."/>
            <person name="Daum C."/>
            <person name="Ezra D."/>
            <person name="Gonzalez J."/>
            <person name="Henrissat B."/>
            <person name="Kuo A."/>
            <person name="Liang C."/>
            <person name="Lipzen A."/>
            <person name="Lutzoni F."/>
            <person name="Magnuson J."/>
            <person name="Mondo S."/>
            <person name="Nolan M."/>
            <person name="Ohm R."/>
            <person name="Pangilinan J."/>
            <person name="Park H.-J."/>
            <person name="Ramirez L."/>
            <person name="Alfaro M."/>
            <person name="Sun H."/>
            <person name="Tritt A."/>
            <person name="Yoshinaga Y."/>
            <person name="Zwiers L.-H."/>
            <person name="Turgeon B."/>
            <person name="Goodwin S."/>
            <person name="Spatafora J."/>
            <person name="Crous P."/>
            <person name="Grigoriev I."/>
        </authorList>
    </citation>
    <scope>NUCLEOTIDE SEQUENCE</scope>
    <source>
        <strain evidence="2">Tuck. ex Michener</strain>
    </source>
</reference>
<evidence type="ECO:0000313" key="3">
    <source>
        <dbReference type="Proteomes" id="UP000800092"/>
    </source>
</evidence>
<feature type="region of interest" description="Disordered" evidence="1">
    <location>
        <begin position="214"/>
        <end position="273"/>
    </location>
</feature>
<name>A0A6A6HF31_VIRVR</name>
<proteinExistence type="predicted"/>